<protein>
    <recommendedName>
        <fullName evidence="4">RAVE complex protein Rav1 C-terminal domain-containing protein</fullName>
    </recommendedName>
</protein>
<keyword evidence="3" id="KW-1185">Reference proteome</keyword>
<feature type="region of interest" description="Disordered" evidence="1">
    <location>
        <begin position="558"/>
        <end position="579"/>
    </location>
</feature>
<organism evidence="2 3">
    <name type="scientific">Tritrichomonas musculus</name>
    <dbReference type="NCBI Taxonomy" id="1915356"/>
    <lineage>
        <taxon>Eukaryota</taxon>
        <taxon>Metamonada</taxon>
        <taxon>Parabasalia</taxon>
        <taxon>Tritrichomonadida</taxon>
        <taxon>Tritrichomonadidae</taxon>
        <taxon>Tritrichomonas</taxon>
    </lineage>
</organism>
<evidence type="ECO:0008006" key="4">
    <source>
        <dbReference type="Google" id="ProtNLM"/>
    </source>
</evidence>
<sequence>MSSFVKSHIRASIFPSPLNKAGCIAWGSCGILALGAKSTVLLYRCSPNSIVFLRAIEIPDGSNPIQLDFPNINTIMNSNITKNDNQFTSQTQGPNAGLNNKTSANQAYLECDDFSRYLAIATDSVSFYIFDCISGIFCASFSKSSSSSTNVNPRYSNVFKNAFSSKSTIHSIKWIKQYLIFLTSSNSPSTSNQPNSISVTNSYLSVIDFFGDSDLSLNKESGQLNDNQIVKEEPTRRSSFHGNIDNQNKNKSRARVLWSIELREFYDNIVIDPFSMNGTDKNLNNACCFSPISHFRCLLYSSKTNIFNTIESHSPSEAPISLSLAQSMSGVSFITDACFHPQLQNVLVILYSTSAVFYDLNSKAIKSVIAEIGPEMERIFLSESNSNELIIYCRDNSFILFKQKEKTRLKSKSNLSSTINAHSNSLDFEMSLDFDKVSVTQMKREVVANQSTFLITKNPLFDDCIVCCSVKYGLFLLQLMKNKKIIVTKNHAFAPMRYSAFDSNDKLTVLGTENGSIMVINNIDGSIAHSFTVNSYEYTNSNSSSNKGSRVRSSSTFVTSSNDIAPPSPSSQTLNPSSSGMISSANSIFSPNLANPDEIVNIKLVTPNIVYWSTSDRFGGIDLSNSTIYFYENRFFSSFVQLPVASSDEIIVVKRDRYAIGVNRIENLVFDVNNFFQSQTPNPFLASSFLEKPISFNSEVIAFCVQQKSSPATITKFGDHPAFAVLLRNSQIHFFNSIPSSSLTTRRGSEIDINNMSSDPVMRLRCEKLSQPVSIAWKQSVFVTCDWNGKFIFFDFEYPNTFKSASSPFGNIKRVDFDKSENGLFIHSQVDCKLGFYANEKVDVCKSTQVYDFSSTGGGLVTVMTPTRVVKILCLNRDWAPIIEIAQQSVTKPLLTVRDRYHSIIETVDSITNLKSDVIKDKLPIELKVDYVLWKSKMLGLSYPAKLFMIIKKFLNGLNNALKENKTAADFLMQNEGDKKESEVKNDDLSVFVDEVLSNEFDNYFLPPRYSYFSSTSDEIQQSNIFKANLISNVQSPDFFDNVDPSLSQFNSNMESNMNLQRRSSMNSSMNSSLSGVSNEVSNDNMNSNMLSFVSHTRSIIERALLNVQVGKIEEARDTFLSFSSATPIYPICALAASLLGSNICETGVGVLKGASISLFDSNDVNAALLILSIAKLDTFAAQILQERELYDESVAVLRLSCFSKSSISNISNIQNQKENENQSDSNLDVINYYDSYIKYRQNKNQEQNQNNHQLNTFVSVRGMLRRAAHFFLDSGQYEKASLLFASLGDFHPVIAIAAARKQFFLAYLLLIVFKDSGLLEEYDIAKGHMSPQQLFDVQFDTLEFLDRHIKNKYAQSMQNNL</sequence>
<proteinExistence type="predicted"/>
<evidence type="ECO:0000313" key="2">
    <source>
        <dbReference type="EMBL" id="KAK8863624.1"/>
    </source>
</evidence>
<name>A0ABR2IJ38_9EUKA</name>
<evidence type="ECO:0000256" key="1">
    <source>
        <dbReference type="SAM" id="MobiDB-lite"/>
    </source>
</evidence>
<feature type="compositionally biased region" description="Low complexity" evidence="1">
    <location>
        <begin position="570"/>
        <end position="579"/>
    </location>
</feature>
<gene>
    <name evidence="2" type="ORF">M9Y10_011312</name>
</gene>
<comment type="caution">
    <text evidence="2">The sequence shown here is derived from an EMBL/GenBank/DDBJ whole genome shotgun (WGS) entry which is preliminary data.</text>
</comment>
<dbReference type="Proteomes" id="UP001470230">
    <property type="component" value="Unassembled WGS sequence"/>
</dbReference>
<dbReference type="EMBL" id="JAPFFF010000017">
    <property type="protein sequence ID" value="KAK8863624.1"/>
    <property type="molecule type" value="Genomic_DNA"/>
</dbReference>
<evidence type="ECO:0000313" key="3">
    <source>
        <dbReference type="Proteomes" id="UP001470230"/>
    </source>
</evidence>
<reference evidence="2 3" key="1">
    <citation type="submission" date="2024-04" db="EMBL/GenBank/DDBJ databases">
        <title>Tritrichomonas musculus Genome.</title>
        <authorList>
            <person name="Alves-Ferreira E."/>
            <person name="Grigg M."/>
            <person name="Lorenzi H."/>
            <person name="Galac M."/>
        </authorList>
    </citation>
    <scope>NUCLEOTIDE SEQUENCE [LARGE SCALE GENOMIC DNA]</scope>
    <source>
        <strain evidence="2 3">EAF2021</strain>
    </source>
</reference>
<accession>A0ABR2IJ38</accession>
<dbReference type="SUPFAM" id="SSF101908">
    <property type="entry name" value="Putative isomerase YbhE"/>
    <property type="match status" value="1"/>
</dbReference>